<evidence type="ECO:0000256" key="11">
    <source>
        <dbReference type="RuleBase" id="RU362115"/>
    </source>
</evidence>
<keyword evidence="8 11" id="KW-1133">Transmembrane helix</keyword>
<evidence type="ECO:0000256" key="9">
    <source>
        <dbReference type="ARBA" id="ARBA00023136"/>
    </source>
</evidence>
<comment type="catalytic activity">
    <reaction evidence="1 11">
        <text>Cleaves type-1 transmembrane domains using a catalytic dyad composed of serine and histidine that are contributed by different transmembrane domains.</text>
        <dbReference type="EC" id="3.4.21.105"/>
    </reaction>
</comment>
<comment type="caution">
    <text evidence="14">The sequence shown here is derived from an EMBL/GenBank/DDBJ whole genome shotgun (WGS) entry which is preliminary data.</text>
</comment>
<feature type="active site" evidence="10">
    <location>
        <position position="330"/>
    </location>
</feature>
<dbReference type="InterPro" id="IPR002610">
    <property type="entry name" value="Peptidase_S54_rhomboid-like"/>
</dbReference>
<dbReference type="GO" id="GO:0004252">
    <property type="term" value="F:serine-type endopeptidase activity"/>
    <property type="evidence" value="ECO:0007669"/>
    <property type="project" value="InterPro"/>
</dbReference>
<evidence type="ECO:0000256" key="4">
    <source>
        <dbReference type="ARBA" id="ARBA00022670"/>
    </source>
</evidence>
<organism evidence="14 15">
    <name type="scientific">Babesia divergens</name>
    <dbReference type="NCBI Taxonomy" id="32595"/>
    <lineage>
        <taxon>Eukaryota</taxon>
        <taxon>Sar</taxon>
        <taxon>Alveolata</taxon>
        <taxon>Apicomplexa</taxon>
        <taxon>Aconoidasida</taxon>
        <taxon>Piroplasmida</taxon>
        <taxon>Babesiidae</taxon>
        <taxon>Babesia</taxon>
    </lineage>
</organism>
<keyword evidence="6 11" id="KW-0378">Hydrolase</keyword>
<gene>
    <name evidence="14" type="ORF">X943_000031</name>
</gene>
<feature type="transmembrane region" description="Helical" evidence="11">
    <location>
        <begin position="280"/>
        <end position="297"/>
    </location>
</feature>
<dbReference type="PANTHER" id="PTHR22936:SF69">
    <property type="entry name" value="RHOMBOID-LIKE PROTEIN"/>
    <property type="match status" value="1"/>
</dbReference>
<dbReference type="GO" id="GO:0006508">
    <property type="term" value="P:proteolysis"/>
    <property type="evidence" value="ECO:0007669"/>
    <property type="project" value="UniProtKB-KW"/>
</dbReference>
<feature type="domain" description="Peptidase S54 rhomboid" evidence="13">
    <location>
        <begin position="209"/>
        <end position="346"/>
    </location>
</feature>
<evidence type="ECO:0000259" key="13">
    <source>
        <dbReference type="Pfam" id="PF01694"/>
    </source>
</evidence>
<dbReference type="Gene3D" id="1.20.1540.10">
    <property type="entry name" value="Rhomboid-like"/>
    <property type="match status" value="1"/>
</dbReference>
<evidence type="ECO:0000256" key="6">
    <source>
        <dbReference type="ARBA" id="ARBA00022801"/>
    </source>
</evidence>
<evidence type="ECO:0000256" key="5">
    <source>
        <dbReference type="ARBA" id="ARBA00022692"/>
    </source>
</evidence>
<evidence type="ECO:0000256" key="1">
    <source>
        <dbReference type="ARBA" id="ARBA00000156"/>
    </source>
</evidence>
<reference evidence="14" key="2">
    <citation type="submission" date="2021-05" db="EMBL/GenBank/DDBJ databases">
        <authorList>
            <person name="Pain A."/>
        </authorList>
    </citation>
    <scope>NUCLEOTIDE SEQUENCE</scope>
    <source>
        <strain evidence="14">1802A</strain>
    </source>
</reference>
<dbReference type="PIRSF" id="PIRSF037023">
    <property type="entry name" value="Rhomboid-like_ROM4_ROM5"/>
    <property type="match status" value="1"/>
</dbReference>
<feature type="region of interest" description="Disordered" evidence="12">
    <location>
        <begin position="1"/>
        <end position="32"/>
    </location>
</feature>
<proteinExistence type="inferred from homology"/>
<keyword evidence="9 11" id="KW-0472">Membrane</keyword>
<dbReference type="GO" id="GO:0016020">
    <property type="term" value="C:membrane"/>
    <property type="evidence" value="ECO:0007669"/>
    <property type="project" value="UniProtKB-SubCell"/>
</dbReference>
<feature type="transmembrane region" description="Helical" evidence="11">
    <location>
        <begin position="303"/>
        <end position="321"/>
    </location>
</feature>
<keyword evidence="4 11" id="KW-0645">Protease</keyword>
<dbReference type="Proteomes" id="UP001195914">
    <property type="component" value="Unassembled WGS sequence"/>
</dbReference>
<accession>A0AAD9LKT2</accession>
<dbReference type="InterPro" id="IPR035952">
    <property type="entry name" value="Rhomboid-like_sf"/>
</dbReference>
<comment type="subcellular location">
    <subcellularLocation>
        <location evidence="2 11">Membrane</location>
        <topology evidence="2 11">Multi-pass membrane protein</topology>
    </subcellularLocation>
</comment>
<comment type="similarity">
    <text evidence="3 11">Belongs to the peptidase S54 family.</text>
</comment>
<keyword evidence="7 11" id="KW-0720">Serine protease</keyword>
<keyword evidence="5 11" id="KW-0812">Transmembrane</keyword>
<name>A0AAD9LKT2_BABDI</name>
<reference evidence="14" key="1">
    <citation type="journal article" date="2014" name="Nucleic Acids Res.">
        <title>The evolutionary dynamics of variant antigen genes in Babesia reveal a history of genomic innovation underlying host-parasite interaction.</title>
        <authorList>
            <person name="Jackson A.P."/>
            <person name="Otto T.D."/>
            <person name="Darby A."/>
            <person name="Ramaprasad A."/>
            <person name="Xia D."/>
            <person name="Echaide I.E."/>
            <person name="Farber M."/>
            <person name="Gahlot S."/>
            <person name="Gamble J."/>
            <person name="Gupta D."/>
            <person name="Gupta Y."/>
            <person name="Jackson L."/>
            <person name="Malandrin L."/>
            <person name="Malas T.B."/>
            <person name="Moussa E."/>
            <person name="Nair M."/>
            <person name="Reid A.J."/>
            <person name="Sanders M."/>
            <person name="Sharma J."/>
            <person name="Tracey A."/>
            <person name="Quail M.A."/>
            <person name="Weir W."/>
            <person name="Wastling J.M."/>
            <person name="Hall N."/>
            <person name="Willadsen P."/>
            <person name="Lingelbach K."/>
            <person name="Shiels B."/>
            <person name="Tait A."/>
            <person name="Berriman M."/>
            <person name="Allred D.R."/>
            <person name="Pain A."/>
        </authorList>
    </citation>
    <scope>NUCLEOTIDE SEQUENCE</scope>
    <source>
        <strain evidence="14">1802A</strain>
    </source>
</reference>
<comment type="function">
    <text evidence="11">Serine protease involved in intramembrane proteolysis.</text>
</comment>
<dbReference type="EC" id="3.4.21.105" evidence="11"/>
<evidence type="ECO:0000256" key="10">
    <source>
        <dbReference type="PIRSR" id="PIRSR037023-1"/>
    </source>
</evidence>
<dbReference type="PANTHER" id="PTHR22936">
    <property type="entry name" value="RHOMBOID-RELATED"/>
    <property type="match status" value="1"/>
</dbReference>
<evidence type="ECO:0000256" key="3">
    <source>
        <dbReference type="ARBA" id="ARBA00009045"/>
    </source>
</evidence>
<dbReference type="Pfam" id="PF01694">
    <property type="entry name" value="Rhomboid"/>
    <property type="match status" value="1"/>
</dbReference>
<keyword evidence="15" id="KW-1185">Reference proteome</keyword>
<dbReference type="InterPro" id="IPR017092">
    <property type="entry name" value="Pept_S54_Rhomboid-like_Rom4/5"/>
</dbReference>
<feature type="transmembrane region" description="Helical" evidence="11">
    <location>
        <begin position="247"/>
        <end position="268"/>
    </location>
</feature>
<evidence type="ECO:0000256" key="12">
    <source>
        <dbReference type="SAM" id="MobiDB-lite"/>
    </source>
</evidence>
<sequence length="554" mass="62536">MDNLDGNSSNMQPEAKRSNGAEKGTGCHQYTADHAGKKVKMLVDRRAPLNLLEKFATLKKSQRGGARETVKAKDPSLENNPLRGRLTVALIMNSAVFFVFLSELVFNKVTFNGRCISKVLYPNAGDGKNGVTKPYFVELGYGACEYNLMADPFKTVFYGTEATDEGWPTTHVNTPNYAYAAGEASSESPNERIFSIIGGLNANMIRNYNETFRIFWAIFMHGSWWHLLFNIFCQMQALWIIEPDWGFFRTLGLFLISGVGGNLISAVLDPCGTTVGSSGAMYGLYGAMIPYCIEYWNTIPRPLFLLAYNIATLAVGFVCGMTSHIDNYAHVGGCVFGMLWGFATIKSVSTCDKCTLMERSLLCPLWSWLMPQRMKAKLQLWIVLKKDRGNRKRELYKAQKAALESGISESRIKTFKKKFERNGAPPCRMRLREWVIRILAFFTLILFILISTMFLFNPELYSKYSPPGQYKFSGWQTCTCCYVVNTNRLFEEATTPERYSRGNMFWCFNNVEHAKVYCGKDYAEDMRETQNLLQSSQGAAQTLLDTVNSAVNVI</sequence>
<comment type="caution">
    <text evidence="11">Lacks conserved residue(s) required for the propagation of feature annotation.</text>
</comment>
<dbReference type="EMBL" id="JAHBMH010000007">
    <property type="protein sequence ID" value="KAK1939442.1"/>
    <property type="molecule type" value="Genomic_DNA"/>
</dbReference>
<feature type="active site" description="Nucleophile" evidence="10">
    <location>
        <position position="278"/>
    </location>
</feature>
<evidence type="ECO:0000313" key="15">
    <source>
        <dbReference type="Proteomes" id="UP001195914"/>
    </source>
</evidence>
<feature type="transmembrane region" description="Helical" evidence="11">
    <location>
        <begin position="214"/>
        <end position="241"/>
    </location>
</feature>
<evidence type="ECO:0000313" key="14">
    <source>
        <dbReference type="EMBL" id="KAK1939442.1"/>
    </source>
</evidence>
<dbReference type="SUPFAM" id="SSF144091">
    <property type="entry name" value="Rhomboid-like"/>
    <property type="match status" value="1"/>
</dbReference>
<evidence type="ECO:0000256" key="7">
    <source>
        <dbReference type="ARBA" id="ARBA00022825"/>
    </source>
</evidence>
<feature type="transmembrane region" description="Helical" evidence="11">
    <location>
        <begin position="328"/>
        <end position="345"/>
    </location>
</feature>
<feature type="compositionally biased region" description="Polar residues" evidence="12">
    <location>
        <begin position="1"/>
        <end position="12"/>
    </location>
</feature>
<evidence type="ECO:0000256" key="2">
    <source>
        <dbReference type="ARBA" id="ARBA00004141"/>
    </source>
</evidence>
<dbReference type="InterPro" id="IPR022764">
    <property type="entry name" value="Peptidase_S54_rhomboid_dom"/>
</dbReference>
<protein>
    <recommendedName>
        <fullName evidence="11">Rhomboid-like protease</fullName>
        <ecNumber evidence="11">3.4.21.105</ecNumber>
    </recommendedName>
</protein>
<evidence type="ECO:0000256" key="8">
    <source>
        <dbReference type="ARBA" id="ARBA00022989"/>
    </source>
</evidence>
<dbReference type="AlphaFoldDB" id="A0AAD9LKT2"/>
<feature type="transmembrane region" description="Helical" evidence="11">
    <location>
        <begin position="434"/>
        <end position="456"/>
    </location>
</feature>